<keyword evidence="1" id="KW-0732">Signal</keyword>
<dbReference type="SUPFAM" id="SSF103515">
    <property type="entry name" value="Autotransporter"/>
    <property type="match status" value="1"/>
</dbReference>
<name>A0A2S0URZ1_9RHOB</name>
<dbReference type="InterPro" id="IPR036709">
    <property type="entry name" value="Autotransporte_beta_dom_sf"/>
</dbReference>
<gene>
    <name evidence="4" type="ORF">HYN69_18250</name>
</gene>
<geneLocation type="plasmid" evidence="4">
    <name>unnamed1</name>
</geneLocation>
<dbReference type="Proteomes" id="UP000244496">
    <property type="component" value="Plasmid unnamed1"/>
</dbReference>
<dbReference type="Pfam" id="PF03797">
    <property type="entry name" value="Autotransporter"/>
    <property type="match status" value="1"/>
</dbReference>
<feature type="domain" description="Cyclic nucleotide-binding" evidence="2">
    <location>
        <begin position="116"/>
        <end position="163"/>
    </location>
</feature>
<evidence type="ECO:0000259" key="2">
    <source>
        <dbReference type="PROSITE" id="PS50042"/>
    </source>
</evidence>
<evidence type="ECO:0000313" key="4">
    <source>
        <dbReference type="EMBL" id="AWB50550.1"/>
    </source>
</evidence>
<dbReference type="InterPro" id="IPR005546">
    <property type="entry name" value="Autotransporte_beta"/>
</dbReference>
<evidence type="ECO:0000313" key="5">
    <source>
        <dbReference type="Proteomes" id="UP000244496"/>
    </source>
</evidence>
<dbReference type="EMBL" id="CP028919">
    <property type="protein sequence ID" value="AWB50550.1"/>
    <property type="molecule type" value="Genomic_DNA"/>
</dbReference>
<organism evidence="4 5">
    <name type="scientific">Paragemmobacter aquarius</name>
    <dbReference type="NCBI Taxonomy" id="2169400"/>
    <lineage>
        <taxon>Bacteria</taxon>
        <taxon>Pseudomonadati</taxon>
        <taxon>Pseudomonadota</taxon>
        <taxon>Alphaproteobacteria</taxon>
        <taxon>Rhodobacterales</taxon>
        <taxon>Paracoccaceae</taxon>
        <taxon>Paragemmobacter</taxon>
    </lineage>
</organism>
<proteinExistence type="predicted"/>
<dbReference type="PROSITE" id="PS51208">
    <property type="entry name" value="AUTOTRANSPORTER"/>
    <property type="match status" value="1"/>
</dbReference>
<dbReference type="PROSITE" id="PS50042">
    <property type="entry name" value="CNMP_BINDING_3"/>
    <property type="match status" value="1"/>
</dbReference>
<evidence type="ECO:0000259" key="3">
    <source>
        <dbReference type="PROSITE" id="PS51208"/>
    </source>
</evidence>
<dbReference type="SMART" id="SM00869">
    <property type="entry name" value="Autotransporter"/>
    <property type="match status" value="1"/>
</dbReference>
<keyword evidence="5" id="KW-1185">Reference proteome</keyword>
<protein>
    <recommendedName>
        <fullName evidence="6">Autotransporter domain-containing protein</fullName>
    </recommendedName>
</protein>
<dbReference type="InterPro" id="IPR000595">
    <property type="entry name" value="cNMP-bd_dom"/>
</dbReference>
<feature type="signal peptide" evidence="1">
    <location>
        <begin position="1"/>
        <end position="27"/>
    </location>
</feature>
<evidence type="ECO:0000256" key="1">
    <source>
        <dbReference type="SAM" id="SignalP"/>
    </source>
</evidence>
<evidence type="ECO:0008006" key="6">
    <source>
        <dbReference type="Google" id="ProtNLM"/>
    </source>
</evidence>
<dbReference type="AlphaFoldDB" id="A0A2S0URZ1"/>
<dbReference type="KEGG" id="geh:HYN69_18250"/>
<accession>A0A2S0URZ1</accession>
<feature type="chain" id="PRO_5015496386" description="Autotransporter domain-containing protein" evidence="1">
    <location>
        <begin position="28"/>
        <end position="650"/>
    </location>
</feature>
<keyword evidence="4" id="KW-0614">Plasmid</keyword>
<dbReference type="Gene3D" id="2.40.128.130">
    <property type="entry name" value="Autotransporter beta-domain"/>
    <property type="match status" value="1"/>
</dbReference>
<reference evidence="4 5" key="1">
    <citation type="submission" date="2018-04" db="EMBL/GenBank/DDBJ databases">
        <title>Genome sequencing of Gemmobacter.</title>
        <authorList>
            <person name="Yi H."/>
            <person name="Baek M.-G."/>
        </authorList>
    </citation>
    <scope>NUCLEOTIDE SEQUENCE [LARGE SCALE GENOMIC DNA]</scope>
    <source>
        <strain evidence="4 5">HYN0069</strain>
        <plasmid evidence="5">Plasmid unnamed1</plasmid>
    </source>
</reference>
<feature type="domain" description="Autotransporter" evidence="3">
    <location>
        <begin position="374"/>
        <end position="650"/>
    </location>
</feature>
<sequence>MTMPIAPLLRGLLCCSTALVTITAAEAQDCLDFAVDQTCVNAGNLANGINDDGSIDLTNTATGTIEGGFAAVQTWLDGKVDNRGSIDSDTFGVLGLTGTLNVINSGSIHGDAIAVFGSEGANVTNSGDLSGIFGIYSTGSITAVNSGSIVGSQASGDSFGILGNTVDIENEGLISGGFNGIGFNTSGRIINSGRIVGTAEGPDYFSFGIMARGDLQLANSGTIQGEYGVSVNNSTAGTVIDNDGWIIGTGGVAIDMTGLSVSAATTASSDNSLILRGQSRIDGAILLGDGDSVQIETEGGLSRLVTFDGWEDEAVDVTGLGAGVLVQNGDTFATLDTTSFAQQGQGLVALTKGVAAAAPKRSPQTTTSGTLSTKGTAGPLGWAGVFGASSRNDATGQTLASTDRSGGIVGGFTLGAQSGLTFDVFAGLGNGDSTVEGSSSAETDYRFAGISMQGGGATWFDARLIGGMTDSDSSRIVADNTVAGGLATGTASYAGDFAALHFGAGRDFRAGDVVWTPSLSVDAATGNFDRYTETGTGQDLTVGARDTTALSLRLGLERSESFELAGGTLDTAMSFALVTSNLSNSDVSGSVIGQSFATGTGLGATYTGVAIGSGLTFAMSPSASISLRGEGMFTDDSFGASGALALKIAF</sequence>